<feature type="non-terminal residue" evidence="3">
    <location>
        <position position="1"/>
    </location>
</feature>
<protein>
    <submittedName>
        <fullName evidence="3">Uncharacterized protein</fullName>
    </submittedName>
</protein>
<organism evidence="3 4">
    <name type="scientific">Volvox africanus</name>
    <dbReference type="NCBI Taxonomy" id="51714"/>
    <lineage>
        <taxon>Eukaryota</taxon>
        <taxon>Viridiplantae</taxon>
        <taxon>Chlorophyta</taxon>
        <taxon>core chlorophytes</taxon>
        <taxon>Chlorophyceae</taxon>
        <taxon>CS clade</taxon>
        <taxon>Chlamydomonadales</taxon>
        <taxon>Volvocaceae</taxon>
        <taxon>Volvox</taxon>
    </lineage>
</organism>
<evidence type="ECO:0000256" key="2">
    <source>
        <dbReference type="SAM" id="Phobius"/>
    </source>
</evidence>
<feature type="transmembrane region" description="Helical" evidence="2">
    <location>
        <begin position="95"/>
        <end position="115"/>
    </location>
</feature>
<gene>
    <name evidence="3" type="ORF">Vafri_8477</name>
</gene>
<dbReference type="EMBL" id="BNCO01000014">
    <property type="protein sequence ID" value="GIL52796.1"/>
    <property type="molecule type" value="Genomic_DNA"/>
</dbReference>
<evidence type="ECO:0000313" key="3">
    <source>
        <dbReference type="EMBL" id="GIL52796.1"/>
    </source>
</evidence>
<dbReference type="Proteomes" id="UP000747399">
    <property type="component" value="Unassembled WGS sequence"/>
</dbReference>
<feature type="transmembrane region" description="Helical" evidence="2">
    <location>
        <begin position="65"/>
        <end position="83"/>
    </location>
</feature>
<dbReference type="AlphaFoldDB" id="A0A8J4F1K7"/>
<feature type="region of interest" description="Disordered" evidence="1">
    <location>
        <begin position="423"/>
        <end position="447"/>
    </location>
</feature>
<dbReference type="PANTHER" id="PTHR31563">
    <property type="entry name" value="ION CHANNEL POLLUX-RELATED"/>
    <property type="match status" value="1"/>
</dbReference>
<feature type="region of interest" description="Disordered" evidence="1">
    <location>
        <begin position="920"/>
        <end position="949"/>
    </location>
</feature>
<feature type="compositionally biased region" description="Pro residues" evidence="1">
    <location>
        <begin position="936"/>
        <end position="949"/>
    </location>
</feature>
<dbReference type="InterPro" id="IPR044849">
    <property type="entry name" value="CASTOR/POLLUX/SYM8-like"/>
</dbReference>
<dbReference type="GO" id="GO:0006811">
    <property type="term" value="P:monoatomic ion transport"/>
    <property type="evidence" value="ECO:0007669"/>
    <property type="project" value="InterPro"/>
</dbReference>
<feature type="region of interest" description="Disordered" evidence="1">
    <location>
        <begin position="528"/>
        <end position="559"/>
    </location>
</feature>
<keyword evidence="2" id="KW-1133">Transmembrane helix</keyword>
<proteinExistence type="predicted"/>
<comment type="caution">
    <text evidence="3">The sequence shown here is derived from an EMBL/GenBank/DDBJ whole genome shotgun (WGS) entry which is preliminary data.</text>
</comment>
<sequence>MASWKVAPAGSRRQAVRRRLDSISSRLLHRTILDFRLRLVLLAALTLPFILLGGLVHALASGNPWSTSAYVVYGLLFRVPSLGAVRLDEPAASALVLNAVFLFGTFGFAILLGLIGEEVKGTVKALRAGGAPLDVYGHVVLLNFTPDATAVALLRQVAEDVSKPGSQLYGRPIVVLASRPPPAGPPLAAGGSGMQRASGGGGDVEGPMKRVVADALQGYGSCEWHLRVGSSCRIDDLTRVCAATASYIVLLADPRVATSPDARAAGAASCLQAQSLMCLALAGAGGRGRAAAGGAGGGGGGGGSGTTWGGISRVRQLTAIVVQSPADAPQPLPLVGPPGGLGGAPIANFRAVAAAESSRPSVIEVCDRGIVDRVVAQTVLQPGVATVLARLFGGRGSGGSGGGSGGGTGFRWVEWPGFPPGPAVAAGDGGGATSHLNAASKGDSGGGGGGCFEVTVSGLRRRHMLTVPRTLSYSTCQRAVTAAEAVAIAATAGSNGNVEVADLDRQERCASVTVPATAATQARWMANQHGSTEHYEASSSGSGGGSGGGTISHPPSAKNSPWRTILLSLASAATAAMSGCRTTDSVAVPPPATSVPATTPLNRPKFSAPLPPMPNSCSSTRTCATFGEVRLALEAAAAADADVTRSGWRRRQPNVGASAFPYPSPSSASSPWARAVPTAGDGGNYLVSWSSFWRRTLVSEPVLVGYMSAATGTLRLNPRDTAPVYPGDKLVLLVSEEARGRVNPLSSSHLPAQYGSWRRMGNRARGKGAAGKSVVQPAVGVPVAAVTEAAAAAATTGAVRGRNSVTVGGSRLHFCSSDTAAAAAAAVQSPLTPLPPLQAWRSEPVDYEAERQLPPADAALGPTDGCAVDVTGDNGGTMGSTTYEQCTAEPSSTIVRDKPAASMHDSGVYCGVTVRAASSSSQAPTRSGLTGRSLTAPPPSPLPPPPPPPHIIVISRTAAAIREVVAGLLEFAPMGSTIALLTHESCTANVRQANADGGAGAGSSGQTLSAALSAGSVPCTTAATAAAIGNTAWNNGTTVVLPCPSSSWPVGESDLIVAGLAIATAVLVARDSGLQPHEADATALSAVLQLHQTLTDPTRSPL</sequence>
<evidence type="ECO:0000256" key="1">
    <source>
        <dbReference type="SAM" id="MobiDB-lite"/>
    </source>
</evidence>
<reference evidence="3" key="1">
    <citation type="journal article" date="2021" name="Proc. Natl. Acad. Sci. U.S.A.">
        <title>Three genomes in the algal genus Volvox reveal the fate of a haploid sex-determining region after a transition to homothallism.</title>
        <authorList>
            <person name="Yamamoto K."/>
            <person name="Hamaji T."/>
            <person name="Kawai-Toyooka H."/>
            <person name="Matsuzaki R."/>
            <person name="Takahashi F."/>
            <person name="Nishimura Y."/>
            <person name="Kawachi M."/>
            <person name="Noguchi H."/>
            <person name="Minakuchi Y."/>
            <person name="Umen J.G."/>
            <person name="Toyoda A."/>
            <person name="Nozaki H."/>
        </authorList>
    </citation>
    <scope>NUCLEOTIDE SEQUENCE</scope>
    <source>
        <strain evidence="3">NIES-3780</strain>
    </source>
</reference>
<feature type="transmembrane region" description="Helical" evidence="2">
    <location>
        <begin position="39"/>
        <end position="59"/>
    </location>
</feature>
<feature type="compositionally biased region" description="Gly residues" evidence="1">
    <location>
        <begin position="541"/>
        <end position="550"/>
    </location>
</feature>
<accession>A0A8J4F1K7</accession>
<keyword evidence="2" id="KW-0812">Transmembrane</keyword>
<feature type="compositionally biased region" description="Gly residues" evidence="1">
    <location>
        <begin position="190"/>
        <end position="204"/>
    </location>
</feature>
<keyword evidence="2" id="KW-0472">Membrane</keyword>
<feature type="compositionally biased region" description="Polar residues" evidence="1">
    <location>
        <begin position="920"/>
        <end position="933"/>
    </location>
</feature>
<keyword evidence="4" id="KW-1185">Reference proteome</keyword>
<feature type="region of interest" description="Disordered" evidence="1">
    <location>
        <begin position="582"/>
        <end position="614"/>
    </location>
</feature>
<name>A0A8J4F1K7_9CHLO</name>
<feature type="region of interest" description="Disordered" evidence="1">
    <location>
        <begin position="185"/>
        <end position="204"/>
    </location>
</feature>
<dbReference type="PANTHER" id="PTHR31563:SF10">
    <property type="entry name" value="ION CHANNEL POLLUX-RELATED"/>
    <property type="match status" value="1"/>
</dbReference>
<evidence type="ECO:0000313" key="4">
    <source>
        <dbReference type="Proteomes" id="UP000747399"/>
    </source>
</evidence>